<evidence type="ECO:0000256" key="6">
    <source>
        <dbReference type="ARBA" id="ARBA00022914"/>
    </source>
</evidence>
<sequence>MPNLITDLTNRLADPGESGLDAGLLVPLLRLLVDGDPVSIEELAAAAGRTVDDVRRGLAAVPDTEYDAQGRILGQGLTLRPTNHRFTVAGEELYTWCALDTLIFPALVERAAHVESVSPASGATIRVTIDPATGVTSVEPATAVVSLVNPERMTSIRPSFCNQVHFFTSPEDAAGWLVGNPGAEVVPVAEAHRIGADLTAALLAGTQPTTDDTSTDRTHCC</sequence>
<proteinExistence type="inferred from homology"/>
<dbReference type="Pfam" id="PF12324">
    <property type="entry name" value="HTH_15"/>
    <property type="match status" value="1"/>
</dbReference>
<dbReference type="PIRSF" id="PIRSF001458">
    <property type="entry name" value="MerB"/>
    <property type="match status" value="1"/>
</dbReference>
<evidence type="ECO:0000256" key="9">
    <source>
        <dbReference type="ARBA" id="ARBA00031271"/>
    </source>
</evidence>
<keyword evidence="6" id="KW-0476">Mercury</keyword>
<dbReference type="RefSeq" id="WP_139624257.1">
    <property type="nucleotide sequence ID" value="NZ_VDMP01000026.1"/>
</dbReference>
<evidence type="ECO:0000256" key="2">
    <source>
        <dbReference type="ARBA" id="ARBA00009443"/>
    </source>
</evidence>
<dbReference type="GO" id="GO:0018836">
    <property type="term" value="F:alkylmercury lyase activity"/>
    <property type="evidence" value="ECO:0007669"/>
    <property type="project" value="UniProtKB-EC"/>
</dbReference>
<evidence type="ECO:0000256" key="5">
    <source>
        <dbReference type="ARBA" id="ARBA00022466"/>
    </source>
</evidence>
<dbReference type="AlphaFoldDB" id="A0A5C4VPJ9"/>
<evidence type="ECO:0000256" key="4">
    <source>
        <dbReference type="ARBA" id="ARBA00018180"/>
    </source>
</evidence>
<accession>A0A5C4VPJ9</accession>
<dbReference type="NCBIfam" id="NF033555">
    <property type="entry name" value="lyase_MerB"/>
    <property type="match status" value="1"/>
</dbReference>
<reference evidence="11 12" key="1">
    <citation type="journal article" date="2016" name="Int. J. Syst. Evol. Microbiol.">
        <title>Nocardioides albidus sp. nov., an actinobacterium isolated from garden soil.</title>
        <authorList>
            <person name="Singh H."/>
            <person name="Du J."/>
            <person name="Trinh H."/>
            <person name="Won K."/>
            <person name="Yang J.E."/>
            <person name="Yin C."/>
            <person name="Kook M."/>
            <person name="Yi T.H."/>
        </authorList>
    </citation>
    <scope>NUCLEOTIDE SEQUENCE [LARGE SCALE GENOMIC DNA]</scope>
    <source>
        <strain evidence="11 12">CCTCC AB 2015297</strain>
    </source>
</reference>
<dbReference type="EMBL" id="VDMP01000026">
    <property type="protein sequence ID" value="TNM37711.1"/>
    <property type="molecule type" value="Genomic_DNA"/>
</dbReference>
<dbReference type="Gene3D" id="3.30.450.410">
    <property type="match status" value="1"/>
</dbReference>
<dbReference type="SUPFAM" id="SSF160387">
    <property type="entry name" value="NosL/MerB-like"/>
    <property type="match status" value="1"/>
</dbReference>
<dbReference type="Pfam" id="PF03243">
    <property type="entry name" value="MerB"/>
    <property type="match status" value="1"/>
</dbReference>
<dbReference type="InterPro" id="IPR036390">
    <property type="entry name" value="WH_DNA-bd_sf"/>
</dbReference>
<dbReference type="GO" id="GO:0046689">
    <property type="term" value="P:response to mercury ion"/>
    <property type="evidence" value="ECO:0007669"/>
    <property type="project" value="UniProtKB-KW"/>
</dbReference>
<comment type="caution">
    <text evidence="11">The sequence shown here is derived from an EMBL/GenBank/DDBJ whole genome shotgun (WGS) entry which is preliminary data.</text>
</comment>
<keyword evidence="12" id="KW-1185">Reference proteome</keyword>
<evidence type="ECO:0000256" key="8">
    <source>
        <dbReference type="ARBA" id="ARBA00025326"/>
    </source>
</evidence>
<evidence type="ECO:0000313" key="12">
    <source>
        <dbReference type="Proteomes" id="UP000313231"/>
    </source>
</evidence>
<evidence type="ECO:0000256" key="7">
    <source>
        <dbReference type="ARBA" id="ARBA00023239"/>
    </source>
</evidence>
<dbReference type="SUPFAM" id="SSF46785">
    <property type="entry name" value="Winged helix' DNA-binding domain"/>
    <property type="match status" value="1"/>
</dbReference>
<dbReference type="InterPro" id="IPR024259">
    <property type="entry name" value="MerB_HTH_dom"/>
</dbReference>
<comment type="function">
    <text evidence="8">Cleaves the carbon-mercury bond of organomercurials such as phenylmercuric acetate. One product is Hg(2+), which is subsequently detoxified by the mercuric reductase.</text>
</comment>
<dbReference type="InterPro" id="IPR004927">
    <property type="entry name" value="MerB"/>
</dbReference>
<gene>
    <name evidence="11" type="primary">merB</name>
    <name evidence="11" type="ORF">FHP29_18185</name>
</gene>
<dbReference type="NCBIfam" id="NF009710">
    <property type="entry name" value="PRK13239.1"/>
    <property type="match status" value="1"/>
</dbReference>
<dbReference type="EC" id="4.99.1.2" evidence="3"/>
<evidence type="ECO:0000256" key="1">
    <source>
        <dbReference type="ARBA" id="ARBA00000165"/>
    </source>
</evidence>
<dbReference type="Proteomes" id="UP000313231">
    <property type="component" value="Unassembled WGS sequence"/>
</dbReference>
<dbReference type="PRINTS" id="PR01699">
    <property type="entry name" value="ORGNOHGLYASE"/>
</dbReference>
<dbReference type="OrthoDB" id="7185309at2"/>
<dbReference type="InterPro" id="IPR053717">
    <property type="entry name" value="MerB_lyase_sf"/>
</dbReference>
<feature type="domain" description="Alkylmercury lyase helix-turn-helix" evidence="10">
    <location>
        <begin position="4"/>
        <end position="76"/>
    </location>
</feature>
<keyword evidence="7 11" id="KW-0456">Lyase</keyword>
<protein>
    <recommendedName>
        <fullName evidence="4">Alkylmercury lyase</fullName>
        <ecNumber evidence="3">4.99.1.2</ecNumber>
    </recommendedName>
    <alternativeName>
        <fullName evidence="9">Organomercurial lyase</fullName>
    </alternativeName>
</protein>
<evidence type="ECO:0000259" key="10">
    <source>
        <dbReference type="Pfam" id="PF12324"/>
    </source>
</evidence>
<comment type="catalytic activity">
    <reaction evidence="1">
        <text>an alkylmercury + H(+) = an alkane + Hg(2+)</text>
        <dbReference type="Rhea" id="RHEA:18777"/>
        <dbReference type="ChEBI" id="CHEBI:15378"/>
        <dbReference type="ChEBI" id="CHEBI:16793"/>
        <dbReference type="ChEBI" id="CHEBI:18310"/>
        <dbReference type="ChEBI" id="CHEBI:83725"/>
        <dbReference type="EC" id="4.99.1.2"/>
    </reaction>
</comment>
<organism evidence="11 12">
    <name type="scientific">Nocardioides albidus</name>
    <dbReference type="NCBI Taxonomy" id="1517589"/>
    <lineage>
        <taxon>Bacteria</taxon>
        <taxon>Bacillati</taxon>
        <taxon>Actinomycetota</taxon>
        <taxon>Actinomycetes</taxon>
        <taxon>Propionibacteriales</taxon>
        <taxon>Nocardioidaceae</taxon>
        <taxon>Nocardioides</taxon>
    </lineage>
</organism>
<keyword evidence="5" id="KW-0475">Mercuric resistance</keyword>
<evidence type="ECO:0000256" key="3">
    <source>
        <dbReference type="ARBA" id="ARBA00013237"/>
    </source>
</evidence>
<comment type="similarity">
    <text evidence="2">Belongs to the MerB family.</text>
</comment>
<name>A0A5C4VPJ9_9ACTN</name>
<evidence type="ECO:0000313" key="11">
    <source>
        <dbReference type="EMBL" id="TNM37711.1"/>
    </source>
</evidence>